<dbReference type="OrthoDB" id="361532at2759"/>
<evidence type="ECO:0000256" key="3">
    <source>
        <dbReference type="ARBA" id="ARBA00022989"/>
    </source>
</evidence>
<evidence type="ECO:0000256" key="5">
    <source>
        <dbReference type="SAM" id="Phobius"/>
    </source>
</evidence>
<keyword evidence="7" id="KW-1185">Reference proteome</keyword>
<sequence length="274" mass="30098">VTQLPTVPPRRATPPTSFRRCGPRQQPCLSQKGYCCLAACNNLNNNSNVGGSGANNCRTTLIRTCSGRKNCANLRPQSKYYCCSSYHNDYNSIPIMPVNGFMPTATSTTATTTPPPVSIFPDITISASNTSPVVNNNDFTNISASRYQCSAITAPLSQYMYDSILFESKEHGCFRKSVPTMPLIISIFLCILNFFLPGSGTLLASITILFGCSTEYGKEHWKKAFVISLLAAILQIVSAIFVVGWVWSVMWGINFIKNSTKAKNPKHMFNSMNI</sequence>
<organism evidence="6 7">
    <name type="scientific">Dinothrombium tinctorium</name>
    <dbReference type="NCBI Taxonomy" id="1965070"/>
    <lineage>
        <taxon>Eukaryota</taxon>
        <taxon>Metazoa</taxon>
        <taxon>Ecdysozoa</taxon>
        <taxon>Arthropoda</taxon>
        <taxon>Chelicerata</taxon>
        <taxon>Arachnida</taxon>
        <taxon>Acari</taxon>
        <taxon>Acariformes</taxon>
        <taxon>Trombidiformes</taxon>
        <taxon>Prostigmata</taxon>
        <taxon>Anystina</taxon>
        <taxon>Parasitengona</taxon>
        <taxon>Trombidioidea</taxon>
        <taxon>Trombidiidae</taxon>
        <taxon>Dinothrombium</taxon>
    </lineage>
</organism>
<feature type="transmembrane region" description="Helical" evidence="5">
    <location>
        <begin position="183"/>
        <end position="212"/>
    </location>
</feature>
<keyword evidence="2 5" id="KW-0812">Transmembrane</keyword>
<feature type="transmembrane region" description="Helical" evidence="5">
    <location>
        <begin position="224"/>
        <end position="247"/>
    </location>
</feature>
<dbReference type="Proteomes" id="UP000285301">
    <property type="component" value="Unassembled WGS sequence"/>
</dbReference>
<name>A0A3S3S508_9ACAR</name>
<keyword evidence="4 5" id="KW-0472">Membrane</keyword>
<feature type="non-terminal residue" evidence="6">
    <location>
        <position position="1"/>
    </location>
</feature>
<dbReference type="InterPro" id="IPR026673">
    <property type="entry name" value="SPEC3/Stum"/>
</dbReference>
<gene>
    <name evidence="6" type="ORF">B4U79_05168</name>
</gene>
<dbReference type="GO" id="GO:0016020">
    <property type="term" value="C:membrane"/>
    <property type="evidence" value="ECO:0007669"/>
    <property type="project" value="UniProtKB-SubCell"/>
</dbReference>
<evidence type="ECO:0000256" key="4">
    <source>
        <dbReference type="ARBA" id="ARBA00023136"/>
    </source>
</evidence>
<evidence type="ECO:0000256" key="1">
    <source>
        <dbReference type="ARBA" id="ARBA00004141"/>
    </source>
</evidence>
<evidence type="ECO:0000313" key="6">
    <source>
        <dbReference type="EMBL" id="RWS10461.1"/>
    </source>
</evidence>
<dbReference type="EMBL" id="NCKU01002088">
    <property type="protein sequence ID" value="RWS10461.1"/>
    <property type="molecule type" value="Genomic_DNA"/>
</dbReference>
<evidence type="ECO:0008006" key="8">
    <source>
        <dbReference type="Google" id="ProtNLM"/>
    </source>
</evidence>
<proteinExistence type="predicted"/>
<dbReference type="Pfam" id="PF15795">
    <property type="entry name" value="Spec3"/>
    <property type="match status" value="1"/>
</dbReference>
<feature type="non-terminal residue" evidence="6">
    <location>
        <position position="274"/>
    </location>
</feature>
<comment type="subcellular location">
    <subcellularLocation>
        <location evidence="1">Membrane</location>
        <topology evidence="1">Multi-pass membrane protein</topology>
    </subcellularLocation>
</comment>
<keyword evidence="3 5" id="KW-1133">Transmembrane helix</keyword>
<protein>
    <recommendedName>
        <fullName evidence="8">Protein stum-like protein</fullName>
    </recommendedName>
</protein>
<dbReference type="PANTHER" id="PTHR21676">
    <property type="entry name" value="PROTEIN STUM"/>
    <property type="match status" value="1"/>
</dbReference>
<reference evidence="6 7" key="1">
    <citation type="journal article" date="2018" name="Gigascience">
        <title>Genomes of trombidid mites reveal novel predicted allergens and laterally-transferred genes associated with secondary metabolism.</title>
        <authorList>
            <person name="Dong X."/>
            <person name="Chaisiri K."/>
            <person name="Xia D."/>
            <person name="Armstrong S.D."/>
            <person name="Fang Y."/>
            <person name="Donnelly M.J."/>
            <person name="Kadowaki T."/>
            <person name="McGarry J.W."/>
            <person name="Darby A.C."/>
            <person name="Makepeace B.L."/>
        </authorList>
    </citation>
    <scope>NUCLEOTIDE SEQUENCE [LARGE SCALE GENOMIC DNA]</scope>
    <source>
        <strain evidence="6">UoL-WK</strain>
    </source>
</reference>
<dbReference type="AlphaFoldDB" id="A0A3S3S508"/>
<dbReference type="PANTHER" id="PTHR21676:SF6">
    <property type="entry name" value="PROTEIN STUM"/>
    <property type="match status" value="1"/>
</dbReference>
<accession>A0A3S3S508</accession>
<evidence type="ECO:0000313" key="7">
    <source>
        <dbReference type="Proteomes" id="UP000285301"/>
    </source>
</evidence>
<comment type="caution">
    <text evidence="6">The sequence shown here is derived from an EMBL/GenBank/DDBJ whole genome shotgun (WGS) entry which is preliminary data.</text>
</comment>
<evidence type="ECO:0000256" key="2">
    <source>
        <dbReference type="ARBA" id="ARBA00022692"/>
    </source>
</evidence>